<feature type="domain" description="Sigma-54 factor interaction" evidence="6">
    <location>
        <begin position="152"/>
        <end position="387"/>
    </location>
</feature>
<keyword evidence="5" id="KW-0804">Transcription</keyword>
<dbReference type="NCBIfam" id="TIGR00229">
    <property type="entry name" value="sensory_box"/>
    <property type="match status" value="1"/>
</dbReference>
<dbReference type="CDD" id="cd00009">
    <property type="entry name" value="AAA"/>
    <property type="match status" value="1"/>
</dbReference>
<dbReference type="Pfam" id="PF00989">
    <property type="entry name" value="PAS"/>
    <property type="match status" value="1"/>
</dbReference>
<evidence type="ECO:0000256" key="5">
    <source>
        <dbReference type="ARBA" id="ARBA00023163"/>
    </source>
</evidence>
<evidence type="ECO:0000256" key="1">
    <source>
        <dbReference type="ARBA" id="ARBA00022741"/>
    </source>
</evidence>
<dbReference type="PROSITE" id="PS50045">
    <property type="entry name" value="SIGMA54_INTERACT_4"/>
    <property type="match status" value="1"/>
</dbReference>
<feature type="domain" description="PAS" evidence="7">
    <location>
        <begin position="14"/>
        <end position="62"/>
    </location>
</feature>
<organism evidence="8 9">
    <name type="scientific">Bacillus chungangensis</name>
    <dbReference type="NCBI Taxonomy" id="587633"/>
    <lineage>
        <taxon>Bacteria</taxon>
        <taxon>Bacillati</taxon>
        <taxon>Bacillota</taxon>
        <taxon>Bacilli</taxon>
        <taxon>Bacillales</taxon>
        <taxon>Bacillaceae</taxon>
        <taxon>Bacillus</taxon>
    </lineage>
</organism>
<dbReference type="InterPro" id="IPR002078">
    <property type="entry name" value="Sigma_54_int"/>
</dbReference>
<dbReference type="Gene3D" id="3.30.450.20">
    <property type="entry name" value="PAS domain"/>
    <property type="match status" value="1"/>
</dbReference>
<dbReference type="Pfam" id="PF00158">
    <property type="entry name" value="Sigma54_activat"/>
    <property type="match status" value="1"/>
</dbReference>
<keyword evidence="9" id="KW-1185">Reference proteome</keyword>
<keyword evidence="3" id="KW-0805">Transcription regulation</keyword>
<evidence type="ECO:0000256" key="4">
    <source>
        <dbReference type="ARBA" id="ARBA00023125"/>
    </source>
</evidence>
<evidence type="ECO:0000256" key="2">
    <source>
        <dbReference type="ARBA" id="ARBA00022840"/>
    </source>
</evidence>
<proteinExistence type="predicted"/>
<dbReference type="SUPFAM" id="SSF52540">
    <property type="entry name" value="P-loop containing nucleoside triphosphate hydrolases"/>
    <property type="match status" value="1"/>
</dbReference>
<dbReference type="PROSITE" id="PS00688">
    <property type="entry name" value="SIGMA54_INTERACT_3"/>
    <property type="match status" value="1"/>
</dbReference>
<dbReference type="SUPFAM" id="SSF46689">
    <property type="entry name" value="Homeodomain-like"/>
    <property type="match status" value="1"/>
</dbReference>
<name>A0ABT9WXJ2_9BACI</name>
<dbReference type="PROSITE" id="PS50112">
    <property type="entry name" value="PAS"/>
    <property type="match status" value="1"/>
</dbReference>
<dbReference type="InterPro" id="IPR058031">
    <property type="entry name" value="AAA_lid_NorR"/>
</dbReference>
<dbReference type="InterPro" id="IPR025662">
    <property type="entry name" value="Sigma_54_int_dom_ATP-bd_1"/>
</dbReference>
<dbReference type="SUPFAM" id="SSF55785">
    <property type="entry name" value="PYP-like sensor domain (PAS domain)"/>
    <property type="match status" value="1"/>
</dbReference>
<gene>
    <name evidence="8" type="ORF">J2S08_003907</name>
</gene>
<dbReference type="Pfam" id="PF25601">
    <property type="entry name" value="AAA_lid_14"/>
    <property type="match status" value="1"/>
</dbReference>
<dbReference type="Gene3D" id="3.40.50.300">
    <property type="entry name" value="P-loop containing nucleotide triphosphate hydrolases"/>
    <property type="match status" value="1"/>
</dbReference>
<keyword evidence="1" id="KW-0547">Nucleotide-binding</keyword>
<dbReference type="InterPro" id="IPR027417">
    <property type="entry name" value="P-loop_NTPase"/>
</dbReference>
<dbReference type="Proteomes" id="UP001223586">
    <property type="component" value="Unassembled WGS sequence"/>
</dbReference>
<dbReference type="InterPro" id="IPR013767">
    <property type="entry name" value="PAS_fold"/>
</dbReference>
<evidence type="ECO:0000259" key="7">
    <source>
        <dbReference type="PROSITE" id="PS50112"/>
    </source>
</evidence>
<evidence type="ECO:0000259" key="6">
    <source>
        <dbReference type="PROSITE" id="PS50045"/>
    </source>
</evidence>
<dbReference type="InterPro" id="IPR000014">
    <property type="entry name" value="PAS"/>
</dbReference>
<dbReference type="SMART" id="SM00091">
    <property type="entry name" value="PAS"/>
    <property type="match status" value="1"/>
</dbReference>
<dbReference type="InterPro" id="IPR025944">
    <property type="entry name" value="Sigma_54_int_dom_CS"/>
</dbReference>
<reference evidence="8 9" key="1">
    <citation type="submission" date="2023-07" db="EMBL/GenBank/DDBJ databases">
        <title>Genomic Encyclopedia of Type Strains, Phase IV (KMG-IV): sequencing the most valuable type-strain genomes for metagenomic binning, comparative biology and taxonomic classification.</title>
        <authorList>
            <person name="Goeker M."/>
        </authorList>
    </citation>
    <scope>NUCLEOTIDE SEQUENCE [LARGE SCALE GENOMIC DNA]</scope>
    <source>
        <strain evidence="8 9">DSM 23837</strain>
    </source>
</reference>
<dbReference type="PANTHER" id="PTHR32071">
    <property type="entry name" value="TRANSCRIPTIONAL REGULATORY PROTEIN"/>
    <property type="match status" value="1"/>
</dbReference>
<dbReference type="RefSeq" id="WP_307232498.1">
    <property type="nucleotide sequence ID" value="NZ_JAUSTT010000031.1"/>
</dbReference>
<sequence>MFINGIENAHLKQRLEWLKGILHSIHDGVLVVDNQGIVRLINPEYTSITGVSADTIINKHLLEVRPGAQLIETLKNGEKREGIYRKEGNKEYVVDMAPVIVNNKIMGAVSICKGVVEVHRLTTNLKKDRQVFQTIKKKVNDVNKAKYTFQDIIGANGDLLEVIEKSRKVAHSPLTVLINGESGTGKELFAQAIHNESDRCMQPFIPINCAAIPAALIESELFGYEEGSFTNARKGGKAGLFELANKGTIFLDEVCELPYDLQAKLLRVLQEQTIRKVGGVLEKEIDVRIIAATNTDLKKLVEKKRFREDLFYRLNVLSINIPPLRERKNDFHEMVHYMLHPLNKKGNYTRLVKPNYTIDQKALCLLEHHYWPGNIRELKNVINYAIHMTETMNIEVKHLPDYLQKNDLISNQGHTKQTLKDIVEKAESDWIAKTLKDFGNDVEERKKAAEALGISLATLYNKMNKYRIG</sequence>
<evidence type="ECO:0000313" key="9">
    <source>
        <dbReference type="Proteomes" id="UP001223586"/>
    </source>
</evidence>
<dbReference type="PANTHER" id="PTHR32071:SF57">
    <property type="entry name" value="C4-DICARBOXYLATE TRANSPORT TRANSCRIPTIONAL REGULATORY PROTEIN DCTD"/>
    <property type="match status" value="1"/>
</dbReference>
<dbReference type="InterPro" id="IPR035965">
    <property type="entry name" value="PAS-like_dom_sf"/>
</dbReference>
<protein>
    <submittedName>
        <fullName evidence="8">PAS domain S-box-containing protein</fullName>
    </submittedName>
</protein>
<dbReference type="PROSITE" id="PS00676">
    <property type="entry name" value="SIGMA54_INTERACT_2"/>
    <property type="match status" value="1"/>
</dbReference>
<keyword evidence="4" id="KW-0238">DNA-binding</keyword>
<dbReference type="EMBL" id="JAUSTT010000031">
    <property type="protein sequence ID" value="MDQ0178013.1"/>
    <property type="molecule type" value="Genomic_DNA"/>
</dbReference>
<dbReference type="InterPro" id="IPR003593">
    <property type="entry name" value="AAA+_ATPase"/>
</dbReference>
<dbReference type="Pfam" id="PF02954">
    <property type="entry name" value="HTH_8"/>
    <property type="match status" value="1"/>
</dbReference>
<evidence type="ECO:0000313" key="8">
    <source>
        <dbReference type="EMBL" id="MDQ0178013.1"/>
    </source>
</evidence>
<dbReference type="Gene3D" id="1.10.8.60">
    <property type="match status" value="1"/>
</dbReference>
<dbReference type="InterPro" id="IPR025943">
    <property type="entry name" value="Sigma_54_int_dom_ATP-bd_2"/>
</dbReference>
<comment type="caution">
    <text evidence="8">The sequence shown here is derived from an EMBL/GenBank/DDBJ whole genome shotgun (WGS) entry which is preliminary data.</text>
</comment>
<dbReference type="InterPro" id="IPR009057">
    <property type="entry name" value="Homeodomain-like_sf"/>
</dbReference>
<accession>A0ABT9WXJ2</accession>
<dbReference type="CDD" id="cd00130">
    <property type="entry name" value="PAS"/>
    <property type="match status" value="1"/>
</dbReference>
<dbReference type="PROSITE" id="PS00675">
    <property type="entry name" value="SIGMA54_INTERACT_1"/>
    <property type="match status" value="1"/>
</dbReference>
<dbReference type="Gene3D" id="1.10.10.60">
    <property type="entry name" value="Homeodomain-like"/>
    <property type="match status" value="1"/>
</dbReference>
<keyword evidence="2" id="KW-0067">ATP-binding</keyword>
<dbReference type="SMART" id="SM00382">
    <property type="entry name" value="AAA"/>
    <property type="match status" value="1"/>
</dbReference>
<dbReference type="InterPro" id="IPR002197">
    <property type="entry name" value="HTH_Fis"/>
</dbReference>
<evidence type="ECO:0000256" key="3">
    <source>
        <dbReference type="ARBA" id="ARBA00023015"/>
    </source>
</evidence>